<dbReference type="PANTHER" id="PTHR34220:SF7">
    <property type="entry name" value="SENSOR HISTIDINE KINASE YPDA"/>
    <property type="match status" value="1"/>
</dbReference>
<dbReference type="InterPro" id="IPR050640">
    <property type="entry name" value="Bact_2-comp_sensor_kinase"/>
</dbReference>
<dbReference type="InterPro" id="IPR003594">
    <property type="entry name" value="HATPase_dom"/>
</dbReference>
<evidence type="ECO:0000256" key="1">
    <source>
        <dbReference type="SAM" id="Phobius"/>
    </source>
</evidence>
<dbReference type="Pfam" id="PF06580">
    <property type="entry name" value="His_kinase"/>
    <property type="match status" value="1"/>
</dbReference>
<protein>
    <submittedName>
        <fullName evidence="4">Signal transduction histidine kinase, LytS</fullName>
    </submittedName>
</protein>
<dbReference type="RefSeq" id="WP_012198648.1">
    <property type="nucleotide sequence ID" value="NC_010001.1"/>
</dbReference>
<dbReference type="GO" id="GO:0000155">
    <property type="term" value="F:phosphorelay sensor kinase activity"/>
    <property type="evidence" value="ECO:0007669"/>
    <property type="project" value="InterPro"/>
</dbReference>
<dbReference type="Pfam" id="PF02518">
    <property type="entry name" value="HATPase_c"/>
    <property type="match status" value="1"/>
</dbReference>
<proteinExistence type="predicted"/>
<dbReference type="Gene3D" id="3.30.565.10">
    <property type="entry name" value="Histidine kinase-like ATPase, C-terminal domain"/>
    <property type="match status" value="1"/>
</dbReference>
<keyword evidence="1" id="KW-1133">Transmembrane helix</keyword>
<keyword evidence="1" id="KW-0472">Membrane</keyword>
<dbReference type="AlphaFoldDB" id="A9KJ05"/>
<keyword evidence="1" id="KW-0812">Transmembrane</keyword>
<keyword evidence="5" id="KW-1185">Reference proteome</keyword>
<dbReference type="HOGENOM" id="CLU_020473_6_1_9"/>
<evidence type="ECO:0000313" key="5">
    <source>
        <dbReference type="Proteomes" id="UP000000370"/>
    </source>
</evidence>
<evidence type="ECO:0000313" key="4">
    <source>
        <dbReference type="EMBL" id="ABX41004.1"/>
    </source>
</evidence>
<dbReference type="InterPro" id="IPR036890">
    <property type="entry name" value="HATPase_C_sf"/>
</dbReference>
<dbReference type="KEGG" id="cpy:Cphy_0617"/>
<gene>
    <name evidence="4" type="ordered locus">Cphy_0617</name>
</gene>
<dbReference type="SUPFAM" id="SSF55874">
    <property type="entry name" value="ATPase domain of HSP90 chaperone/DNA topoisomerase II/histidine kinase"/>
    <property type="match status" value="1"/>
</dbReference>
<organism evidence="4 5">
    <name type="scientific">Lachnoclostridium phytofermentans (strain ATCC 700394 / DSM 18823 / ISDg)</name>
    <name type="common">Clostridium phytofermentans</name>
    <dbReference type="NCBI Taxonomy" id="357809"/>
    <lineage>
        <taxon>Bacteria</taxon>
        <taxon>Bacillati</taxon>
        <taxon>Bacillota</taxon>
        <taxon>Clostridia</taxon>
        <taxon>Lachnospirales</taxon>
        <taxon>Lachnospiraceae</taxon>
    </lineage>
</organism>
<dbReference type="InterPro" id="IPR010559">
    <property type="entry name" value="Sig_transdc_His_kin_internal"/>
</dbReference>
<dbReference type="eggNOG" id="COG2972">
    <property type="taxonomic scope" value="Bacteria"/>
</dbReference>
<dbReference type="PANTHER" id="PTHR34220">
    <property type="entry name" value="SENSOR HISTIDINE KINASE YPDA"/>
    <property type="match status" value="1"/>
</dbReference>
<dbReference type="EMBL" id="CP000885">
    <property type="protein sequence ID" value="ABX41004.1"/>
    <property type="molecule type" value="Genomic_DNA"/>
</dbReference>
<keyword evidence="4" id="KW-0808">Transferase</keyword>
<reference evidence="5" key="1">
    <citation type="submission" date="2007-11" db="EMBL/GenBank/DDBJ databases">
        <title>Complete genome sequence of Clostridium phytofermentans ISDg.</title>
        <authorList>
            <person name="Leschine S.B."/>
            <person name="Warnick T.A."/>
            <person name="Blanchard J.L."/>
            <person name="Schnell D.J."/>
            <person name="Petit E.L."/>
            <person name="LaTouf W.G."/>
            <person name="Copeland A."/>
            <person name="Lucas S."/>
            <person name="Lapidus A."/>
            <person name="Barry K."/>
            <person name="Glavina del Rio T."/>
            <person name="Dalin E."/>
            <person name="Tice H."/>
            <person name="Pitluck S."/>
            <person name="Kiss H."/>
            <person name="Brettin T."/>
            <person name="Bruce D."/>
            <person name="Detter J.C."/>
            <person name="Han C."/>
            <person name="Kuske C."/>
            <person name="Schmutz J."/>
            <person name="Larimer F."/>
            <person name="Land M."/>
            <person name="Hauser L."/>
            <person name="Kyrpides N."/>
            <person name="Kim E.A."/>
            <person name="Richardson P."/>
        </authorList>
    </citation>
    <scope>NUCLEOTIDE SEQUENCE [LARGE SCALE GENOMIC DNA]</scope>
    <source>
        <strain evidence="5">ATCC 700394 / DSM 18823 / ISDg</strain>
    </source>
</reference>
<keyword evidence="4" id="KW-0418">Kinase</keyword>
<feature type="transmembrane region" description="Helical" evidence="1">
    <location>
        <begin position="296"/>
        <end position="316"/>
    </location>
</feature>
<dbReference type="GO" id="GO:0016020">
    <property type="term" value="C:membrane"/>
    <property type="evidence" value="ECO:0007669"/>
    <property type="project" value="InterPro"/>
</dbReference>
<dbReference type="Proteomes" id="UP000000370">
    <property type="component" value="Chromosome"/>
</dbReference>
<evidence type="ECO:0000259" key="3">
    <source>
        <dbReference type="Pfam" id="PF06580"/>
    </source>
</evidence>
<name>A9KJ05_LACP7</name>
<feature type="transmembrane region" description="Helical" evidence="1">
    <location>
        <begin position="12"/>
        <end position="31"/>
    </location>
</feature>
<feature type="domain" description="Histidine kinase/HSP90-like ATPase" evidence="2">
    <location>
        <begin position="480"/>
        <end position="587"/>
    </location>
</feature>
<dbReference type="STRING" id="357809.Cphy_0617"/>
<sequence precursor="true">MKRKLFIHRFFTYFSILLIPIIFTLLFYSFVTIKDLKRQGQANTVSSLTAYNSILETALGNATYQSNLFTSAPRITLSLKKILSKNEMTYSEIVLFNNLQAILNSSLNSNLFIDSIYVSLDFYSRYLRSGIGIQNIAECSDQDWYTRYLDYDGTRKIWTCRRTFYEYGREKEVITVYMRLSLAHGVFAVNLDINRLANFFLQSSFLEKEHIILLNDKNELILSNETKGLNFDLVDYLNEGKLSLDALEQLTPTRFTLNNKEYYITLKSSHQYGLNTLSIIATKDYNILGNYFKTTMLLLAICCIVLALFIATLITYKNIQQFNHLITVLSNAEKGIFHIENDKRYRLTDEYDLIFNEVIHTFIKNDYLKTQIAEKQYKKQTAELIALQLQINPHFLFNTLQLLDLEAYQQTKVPTSINTIIQELSTILKYALGDPQSIVTLREELEHLRAYVDINYRRYCNMFIVYYDYEEEISDYYLFRILLQPLIENSLYHGIRPLNGSRQGYIKLKIYERDNYLNFYIIDNGIGMDTEELQQLNELLKPSDITTKHIGLANTNRRLILNFGMDSALKIRSKKNYGTIISFRIPVMKTKDEWVVKVSYF</sequence>
<feature type="domain" description="Signal transduction histidine kinase internal region" evidence="3">
    <location>
        <begin position="382"/>
        <end position="461"/>
    </location>
</feature>
<evidence type="ECO:0000259" key="2">
    <source>
        <dbReference type="Pfam" id="PF02518"/>
    </source>
</evidence>
<accession>A9KJ05</accession>